<evidence type="ECO:0000313" key="5">
    <source>
        <dbReference type="Proteomes" id="UP001241758"/>
    </source>
</evidence>
<dbReference type="InterPro" id="IPR051338">
    <property type="entry name" value="NodU/CmcH_Carbamoyltrnsfr"/>
</dbReference>
<evidence type="ECO:0000259" key="2">
    <source>
        <dbReference type="Pfam" id="PF02543"/>
    </source>
</evidence>
<dbReference type="EMBL" id="JASCTH010000041">
    <property type="protein sequence ID" value="MDI6105179.1"/>
    <property type="molecule type" value="Genomic_DNA"/>
</dbReference>
<dbReference type="InterPro" id="IPR031730">
    <property type="entry name" value="Carbam_trans_C"/>
</dbReference>
<reference evidence="4 5" key="1">
    <citation type="submission" date="2023-05" db="EMBL/GenBank/DDBJ databases">
        <title>Actinoplanes sp. NEAU-A12 genome sequencing.</title>
        <authorList>
            <person name="Wang Z.-S."/>
        </authorList>
    </citation>
    <scope>NUCLEOTIDE SEQUENCE [LARGE SCALE GENOMIC DNA]</scope>
    <source>
        <strain evidence="4 5">NEAU-A12</strain>
    </source>
</reference>
<evidence type="ECO:0000313" key="4">
    <source>
        <dbReference type="EMBL" id="MDI6105179.1"/>
    </source>
</evidence>
<protein>
    <submittedName>
        <fullName evidence="4">Carbamoyltransferase N-terminal domain-containing protein</fullName>
    </submittedName>
</protein>
<name>A0ABT6WZK7_9ACTN</name>
<dbReference type="RefSeq" id="WP_282766647.1">
    <property type="nucleotide sequence ID" value="NZ_JASCTH010000041.1"/>
</dbReference>
<dbReference type="Pfam" id="PF02543">
    <property type="entry name" value="Carbam_trans_N"/>
    <property type="match status" value="1"/>
</dbReference>
<dbReference type="PANTHER" id="PTHR34847:SF1">
    <property type="entry name" value="NODULATION PROTEIN U"/>
    <property type="match status" value="1"/>
</dbReference>
<keyword evidence="5" id="KW-1185">Reference proteome</keyword>
<dbReference type="InterPro" id="IPR003696">
    <property type="entry name" value="Carbtransf_dom"/>
</dbReference>
<feature type="domain" description="Carbamoyltransferase" evidence="2">
    <location>
        <begin position="110"/>
        <end position="339"/>
    </location>
</feature>
<dbReference type="Pfam" id="PF16861">
    <property type="entry name" value="Carbam_trans_C"/>
    <property type="match status" value="1"/>
</dbReference>
<gene>
    <name evidence="4" type="ORF">QLQ12_42000</name>
</gene>
<accession>A0ABT6WZK7</accession>
<sequence length="536" mass="56207">MIIAGLKLTKSGGIAVLRDRRVEICIDFPAGTDVDLDAIPAVLAAHGYAVDDVAEWVIDGWNGDKNSLIPVRSNGVSAELTAAGYQDGTVVPEPDQPAVHGRFDIAGQSRPYASYVHVASQVAAAYSSSPFGGASATVLVWDDGCFPRLYRVTEAGRIVGDGALFPLPGHAFALAGQHFGPSHGAAGADADSDGDPGNAGRVRSLAAHGRVQGGVLAVLAELFEEHFEADSAAARQYRQAVVGCGGTAEPSHRYVHAFLRDLRSRTAGVADAHVLASLRSYLGSLLVERLDPATPVNLCFTGSAALDPQWVSALREHPAVEALWVPPFPDDSGSALGAAALHLGRDTGLPSLDWSVARGVAVARRPHVPADWTVAPMRPEELARLLLRTGRPALLVQGRATVGPLALGGRAVLASAAVGGIDGDVVALCLAEYAEAVFEPGTEDRYGQFEHRVRPEWTDRIPAAVSPDGTARVQTVGADDDPILRTILREFHAWSGVPVVLGVAAHPYSDVASALLAGGEDTVWSDSVLYRRAYSA</sequence>
<dbReference type="InterPro" id="IPR038152">
    <property type="entry name" value="Carbam_trans_C_sf"/>
</dbReference>
<dbReference type="PANTHER" id="PTHR34847">
    <property type="entry name" value="NODULATION PROTEIN U"/>
    <property type="match status" value="1"/>
</dbReference>
<organism evidence="4 5">
    <name type="scientific">Actinoplanes sandaracinus</name>
    <dbReference type="NCBI Taxonomy" id="3045177"/>
    <lineage>
        <taxon>Bacteria</taxon>
        <taxon>Bacillati</taxon>
        <taxon>Actinomycetota</taxon>
        <taxon>Actinomycetes</taxon>
        <taxon>Micromonosporales</taxon>
        <taxon>Micromonosporaceae</taxon>
        <taxon>Actinoplanes</taxon>
    </lineage>
</organism>
<dbReference type="Gene3D" id="3.30.420.40">
    <property type="match status" value="1"/>
</dbReference>
<proteinExistence type="inferred from homology"/>
<evidence type="ECO:0000259" key="3">
    <source>
        <dbReference type="Pfam" id="PF16861"/>
    </source>
</evidence>
<feature type="domain" description="Carbamoyltransferase C-terminal" evidence="3">
    <location>
        <begin position="389"/>
        <end position="501"/>
    </location>
</feature>
<dbReference type="Proteomes" id="UP001241758">
    <property type="component" value="Unassembled WGS sequence"/>
</dbReference>
<comment type="similarity">
    <text evidence="1">Belongs to the NodU/CmcH family.</text>
</comment>
<evidence type="ECO:0000256" key="1">
    <source>
        <dbReference type="ARBA" id="ARBA00006129"/>
    </source>
</evidence>
<dbReference type="Gene3D" id="3.90.870.20">
    <property type="entry name" value="Carbamoyltransferase, C-terminal domain"/>
    <property type="match status" value="1"/>
</dbReference>
<comment type="caution">
    <text evidence="4">The sequence shown here is derived from an EMBL/GenBank/DDBJ whole genome shotgun (WGS) entry which is preliminary data.</text>
</comment>